<keyword evidence="2" id="KW-1185">Reference proteome</keyword>
<protein>
    <submittedName>
        <fullName evidence="1">Uncharacterized protein</fullName>
    </submittedName>
</protein>
<evidence type="ECO:0000313" key="1">
    <source>
        <dbReference type="EMBL" id="MEQ2186472.1"/>
    </source>
</evidence>
<dbReference type="Proteomes" id="UP001476798">
    <property type="component" value="Unassembled WGS sequence"/>
</dbReference>
<accession>A0ABV0PTB8</accession>
<proteinExistence type="predicted"/>
<dbReference type="EMBL" id="JAHRIO010084051">
    <property type="protein sequence ID" value="MEQ2186472.1"/>
    <property type="molecule type" value="Genomic_DNA"/>
</dbReference>
<sequence length="141" mass="15475">MGQGQRMLASQLAINLHLPVIDAKRFASKCILATSYLCQQTARVMTTVCEHSLPGITVKCSVKGSVLMEVWISESKPLKERAWFGPRAAAAFEAETGLGFGWKRVLPLLFPAPGHSGIMARFSSRDAQSPTFTKQLNYPVH</sequence>
<organism evidence="1 2">
    <name type="scientific">Goodea atripinnis</name>
    <dbReference type="NCBI Taxonomy" id="208336"/>
    <lineage>
        <taxon>Eukaryota</taxon>
        <taxon>Metazoa</taxon>
        <taxon>Chordata</taxon>
        <taxon>Craniata</taxon>
        <taxon>Vertebrata</taxon>
        <taxon>Euteleostomi</taxon>
        <taxon>Actinopterygii</taxon>
        <taxon>Neopterygii</taxon>
        <taxon>Teleostei</taxon>
        <taxon>Neoteleostei</taxon>
        <taxon>Acanthomorphata</taxon>
        <taxon>Ovalentaria</taxon>
        <taxon>Atherinomorphae</taxon>
        <taxon>Cyprinodontiformes</taxon>
        <taxon>Goodeidae</taxon>
        <taxon>Goodea</taxon>
    </lineage>
</organism>
<comment type="caution">
    <text evidence="1">The sequence shown here is derived from an EMBL/GenBank/DDBJ whole genome shotgun (WGS) entry which is preliminary data.</text>
</comment>
<gene>
    <name evidence="1" type="ORF">GOODEAATRI_028816</name>
</gene>
<name>A0ABV0PTB8_9TELE</name>
<evidence type="ECO:0000313" key="2">
    <source>
        <dbReference type="Proteomes" id="UP001476798"/>
    </source>
</evidence>
<reference evidence="1 2" key="1">
    <citation type="submission" date="2021-06" db="EMBL/GenBank/DDBJ databases">
        <authorList>
            <person name="Palmer J.M."/>
        </authorList>
    </citation>
    <scope>NUCLEOTIDE SEQUENCE [LARGE SCALE GENOMIC DNA]</scope>
    <source>
        <strain evidence="1 2">GA_2019</strain>
        <tissue evidence="1">Muscle</tissue>
    </source>
</reference>